<dbReference type="Pfam" id="PF09359">
    <property type="entry name" value="VTC"/>
    <property type="match status" value="1"/>
</dbReference>
<dbReference type="GO" id="GO:0006799">
    <property type="term" value="P:polyphosphate biosynthetic process"/>
    <property type="evidence" value="ECO:0007669"/>
    <property type="project" value="UniProtKB-ARBA"/>
</dbReference>
<dbReference type="EMBL" id="CP063304">
    <property type="protein sequence ID" value="QOV18158.1"/>
    <property type="molecule type" value="Genomic_DNA"/>
</dbReference>
<gene>
    <name evidence="2" type="ORF">INP51_08830</name>
</gene>
<dbReference type="Gene3D" id="3.20.100.30">
    <property type="entry name" value="VTC, catalytic tunnel domain"/>
    <property type="match status" value="1"/>
</dbReference>
<protein>
    <submittedName>
        <fullName evidence="2">Polyphosphate polymerase domain-containing protein</fullName>
    </submittedName>
</protein>
<dbReference type="Proteomes" id="UP000593601">
    <property type="component" value="Chromosome"/>
</dbReference>
<keyword evidence="3" id="KW-1185">Reference proteome</keyword>
<dbReference type="KEGG" id="bliq:INP51_08830"/>
<reference evidence="2 3" key="1">
    <citation type="submission" date="2020-10" db="EMBL/GenBank/DDBJ databases">
        <title>Blautia liquoris sp.nov., isolated from the mud in a fermentation cellar used for the production of Chinese strong-flavoured liquor.</title>
        <authorList>
            <person name="Lu L."/>
        </authorList>
    </citation>
    <scope>NUCLEOTIDE SEQUENCE [LARGE SCALE GENOMIC DNA]</scope>
    <source>
        <strain evidence="2 3">LZLJ-3</strain>
    </source>
</reference>
<dbReference type="CDD" id="cd07750">
    <property type="entry name" value="PolyPPase_VTC_like"/>
    <property type="match status" value="1"/>
</dbReference>
<dbReference type="RefSeq" id="WP_193734520.1">
    <property type="nucleotide sequence ID" value="NZ_CP063304.1"/>
</dbReference>
<feature type="domain" description="VTC" evidence="1">
    <location>
        <begin position="13"/>
        <end position="230"/>
    </location>
</feature>
<evidence type="ECO:0000313" key="3">
    <source>
        <dbReference type="Proteomes" id="UP000593601"/>
    </source>
</evidence>
<dbReference type="InterPro" id="IPR042267">
    <property type="entry name" value="VTC_sf"/>
</dbReference>
<sequence>MKTAVKQVQKIFKRTEKKYLLTREQYSVIHEVLSKRMEPDMYAEYSICNIYYDTRDFSLIRTSIEKPIYKEKIRLRSYGVPGDYDKVFLEIKKKSQGIVGKRRIILSLQEAEQYLNKGIYPDSLDCQILHEIDFAKDRYQVVPAAYISYDREALSGLEDKNLRITFDQNILCRKEDLHLNSKRYGVPILEENQILMEIKIPGSMPIWLARLLSELKIFPTSFSKYGTYYQQHLLSECFLFLPKSAQRVTNVNNVSRGGVRYNA</sequence>
<accession>A0A7M2RDD1</accession>
<organism evidence="2 3">
    <name type="scientific">Blautia liquoris</name>
    <dbReference type="NCBI Taxonomy" id="2779518"/>
    <lineage>
        <taxon>Bacteria</taxon>
        <taxon>Bacillati</taxon>
        <taxon>Bacillota</taxon>
        <taxon>Clostridia</taxon>
        <taxon>Lachnospirales</taxon>
        <taxon>Lachnospiraceae</taxon>
        <taxon>Blautia</taxon>
    </lineage>
</organism>
<evidence type="ECO:0000259" key="1">
    <source>
        <dbReference type="Pfam" id="PF09359"/>
    </source>
</evidence>
<evidence type="ECO:0000313" key="2">
    <source>
        <dbReference type="EMBL" id="QOV18158.1"/>
    </source>
</evidence>
<name>A0A7M2RDD1_9FIRM</name>
<dbReference type="InterPro" id="IPR018966">
    <property type="entry name" value="VTC_domain"/>
</dbReference>
<proteinExistence type="predicted"/>
<dbReference type="AlphaFoldDB" id="A0A7M2RDD1"/>